<keyword evidence="2" id="KW-1185">Reference proteome</keyword>
<gene>
    <name evidence="1" type="ORF">GCM10011380_14130</name>
</gene>
<dbReference type="EMBL" id="BMIH01000002">
    <property type="protein sequence ID" value="GGB25733.1"/>
    <property type="molecule type" value="Genomic_DNA"/>
</dbReference>
<accession>A0A916T0M2</accession>
<evidence type="ECO:0000313" key="1">
    <source>
        <dbReference type="EMBL" id="GGB25733.1"/>
    </source>
</evidence>
<name>A0A916T0M2_9SPHN</name>
<comment type="caution">
    <text evidence="1">The sequence shown here is derived from an EMBL/GenBank/DDBJ whole genome shotgun (WGS) entry which is preliminary data.</text>
</comment>
<protein>
    <recommendedName>
        <fullName evidence="3">Alpha/beta hydrolase</fullName>
    </recommendedName>
</protein>
<dbReference type="InterPro" id="IPR029058">
    <property type="entry name" value="AB_hydrolase_fold"/>
</dbReference>
<sequence length="227" mass="24191">MTAPSKALWAAELPRALWMHANRWRHRAALAAAPRGDGRRVLLLPGLFNGDRSMARMAAFLSRTGYRAESWGLGRNMGVRTVGAEAERLIARVEGLAADGPVTLIGASLGGIMARLVAHERPDLVREVITIASPYAGSGHATNVWRAFELASGERLDDPAVLARSTRIAAPLPVPATAIWSRNDGLVQGLICRDDHCRAIEVSSSHMGVQRNPAVMLAVAKVLAGAG</sequence>
<dbReference type="RefSeq" id="WP_188658632.1">
    <property type="nucleotide sequence ID" value="NZ_BMIH01000002.1"/>
</dbReference>
<evidence type="ECO:0008006" key="3">
    <source>
        <dbReference type="Google" id="ProtNLM"/>
    </source>
</evidence>
<evidence type="ECO:0000313" key="2">
    <source>
        <dbReference type="Proteomes" id="UP000623067"/>
    </source>
</evidence>
<reference evidence="1" key="1">
    <citation type="journal article" date="2014" name="Int. J. Syst. Evol. Microbiol.">
        <title>Complete genome sequence of Corynebacterium casei LMG S-19264T (=DSM 44701T), isolated from a smear-ripened cheese.</title>
        <authorList>
            <consortium name="US DOE Joint Genome Institute (JGI-PGF)"/>
            <person name="Walter F."/>
            <person name="Albersmeier A."/>
            <person name="Kalinowski J."/>
            <person name="Ruckert C."/>
        </authorList>
    </citation>
    <scope>NUCLEOTIDE SEQUENCE</scope>
    <source>
        <strain evidence="1">CGMCC 1.15330</strain>
    </source>
</reference>
<dbReference type="AlphaFoldDB" id="A0A916T0M2"/>
<dbReference type="Proteomes" id="UP000623067">
    <property type="component" value="Unassembled WGS sequence"/>
</dbReference>
<dbReference type="SUPFAM" id="SSF53474">
    <property type="entry name" value="alpha/beta-Hydrolases"/>
    <property type="match status" value="1"/>
</dbReference>
<dbReference type="Gene3D" id="3.40.50.1820">
    <property type="entry name" value="alpha/beta hydrolase"/>
    <property type="match status" value="1"/>
</dbReference>
<reference evidence="1" key="2">
    <citation type="submission" date="2020-09" db="EMBL/GenBank/DDBJ databases">
        <authorList>
            <person name="Sun Q."/>
            <person name="Zhou Y."/>
        </authorList>
    </citation>
    <scope>NUCLEOTIDE SEQUENCE</scope>
    <source>
        <strain evidence="1">CGMCC 1.15330</strain>
    </source>
</reference>
<organism evidence="1 2">
    <name type="scientific">Sphingomonas metalli</name>
    <dbReference type="NCBI Taxonomy" id="1779358"/>
    <lineage>
        <taxon>Bacteria</taxon>
        <taxon>Pseudomonadati</taxon>
        <taxon>Pseudomonadota</taxon>
        <taxon>Alphaproteobacteria</taxon>
        <taxon>Sphingomonadales</taxon>
        <taxon>Sphingomonadaceae</taxon>
        <taxon>Sphingomonas</taxon>
    </lineage>
</organism>
<proteinExistence type="predicted"/>